<evidence type="ECO:0000313" key="1">
    <source>
        <dbReference type="EMBL" id="KAG6970396.1"/>
    </source>
</evidence>
<proteinExistence type="predicted"/>
<gene>
    <name evidence="1" type="ORF">JG688_00004888</name>
</gene>
<keyword evidence="2" id="KW-1185">Reference proteome</keyword>
<reference evidence="1" key="1">
    <citation type="submission" date="2021-01" db="EMBL/GenBank/DDBJ databases">
        <title>Phytophthora aleatoria, a newly-described species from Pinus radiata is distinct from Phytophthora cactorum isolates based on comparative genomics.</title>
        <authorList>
            <person name="Mcdougal R."/>
            <person name="Panda P."/>
            <person name="Williams N."/>
            <person name="Studholme D.J."/>
        </authorList>
    </citation>
    <scope>NUCLEOTIDE SEQUENCE</scope>
    <source>
        <strain evidence="1">NZFS 4037</strain>
    </source>
</reference>
<comment type="caution">
    <text evidence="1">The sequence shown here is derived from an EMBL/GenBank/DDBJ whole genome shotgun (WGS) entry which is preliminary data.</text>
</comment>
<evidence type="ECO:0000313" key="2">
    <source>
        <dbReference type="Proteomes" id="UP000709295"/>
    </source>
</evidence>
<name>A0A8J5IQG3_9STRA</name>
<dbReference type="EMBL" id="JAENGY010000182">
    <property type="protein sequence ID" value="KAG6970396.1"/>
    <property type="molecule type" value="Genomic_DNA"/>
</dbReference>
<accession>A0A8J5IQG3</accession>
<dbReference type="AlphaFoldDB" id="A0A8J5IQG3"/>
<dbReference type="Proteomes" id="UP000709295">
    <property type="component" value="Unassembled WGS sequence"/>
</dbReference>
<organism evidence="1 2">
    <name type="scientific">Phytophthora aleatoria</name>
    <dbReference type="NCBI Taxonomy" id="2496075"/>
    <lineage>
        <taxon>Eukaryota</taxon>
        <taxon>Sar</taxon>
        <taxon>Stramenopiles</taxon>
        <taxon>Oomycota</taxon>
        <taxon>Peronosporomycetes</taxon>
        <taxon>Peronosporales</taxon>
        <taxon>Peronosporaceae</taxon>
        <taxon>Phytophthora</taxon>
    </lineage>
</organism>
<protein>
    <submittedName>
        <fullName evidence="1">Uncharacterized protein</fullName>
    </submittedName>
</protein>
<sequence>MRRVVGDGLHVWGEYSRIPLRKARRYYSYWKAFHYSRLYLLQPAGRDNIDNSGVCQREESTLTTNSFSGDWQGFGNGECTG</sequence>